<dbReference type="InterPro" id="IPR019619">
    <property type="entry name" value="DUF2490"/>
</dbReference>
<dbReference type="STRING" id="28085.Lcin_1747"/>
<gene>
    <name evidence="1" type="ORF">Lcin_1747</name>
    <name evidence="2" type="ORF">NCTC12438_03022</name>
</gene>
<dbReference type="RefSeq" id="WP_058464924.1">
    <property type="nucleotide sequence ID" value="NZ_CAAAHQ010000037.1"/>
</dbReference>
<dbReference type="Proteomes" id="UP000054854">
    <property type="component" value="Unassembled WGS sequence"/>
</dbReference>
<dbReference type="OrthoDB" id="5381041at2"/>
<accession>A0A378IN60</accession>
<proteinExistence type="predicted"/>
<dbReference type="EMBL" id="UGNX01000001">
    <property type="protein sequence ID" value="STX36390.1"/>
    <property type="molecule type" value="Genomic_DNA"/>
</dbReference>
<evidence type="ECO:0000313" key="2">
    <source>
        <dbReference type="EMBL" id="STX36390.1"/>
    </source>
</evidence>
<name>A0A378IN60_9GAMM</name>
<dbReference type="AlphaFoldDB" id="A0A378IN60"/>
<protein>
    <submittedName>
        <fullName evidence="2">Protein of uncharacterized function (DUF2490)</fullName>
    </submittedName>
</protein>
<organism evidence="2 4">
    <name type="scientific">Legionella cincinnatiensis</name>
    <dbReference type="NCBI Taxonomy" id="28085"/>
    <lineage>
        <taxon>Bacteria</taxon>
        <taxon>Pseudomonadati</taxon>
        <taxon>Pseudomonadota</taxon>
        <taxon>Gammaproteobacteria</taxon>
        <taxon>Legionellales</taxon>
        <taxon>Legionellaceae</taxon>
        <taxon>Legionella</taxon>
    </lineage>
</organism>
<dbReference type="Proteomes" id="UP000255316">
    <property type="component" value="Unassembled WGS sequence"/>
</dbReference>
<reference evidence="1 3" key="1">
    <citation type="submission" date="2015-11" db="EMBL/GenBank/DDBJ databases">
        <title>Genomic analysis of 38 Legionella species identifies large and diverse effector repertoires.</title>
        <authorList>
            <person name="Burstein D."/>
            <person name="Amaro F."/>
            <person name="Zusman T."/>
            <person name="Lifshitz Z."/>
            <person name="Cohen O."/>
            <person name="Gilbert J.A."/>
            <person name="Pupko T."/>
            <person name="Shuman H.A."/>
            <person name="Segal G."/>
        </authorList>
    </citation>
    <scope>NUCLEOTIDE SEQUENCE [LARGE SCALE GENOMIC DNA]</scope>
    <source>
        <strain evidence="1 3">CDC#72-OH-14</strain>
    </source>
</reference>
<evidence type="ECO:0000313" key="4">
    <source>
        <dbReference type="Proteomes" id="UP000255316"/>
    </source>
</evidence>
<reference evidence="2 4" key="2">
    <citation type="submission" date="2018-06" db="EMBL/GenBank/DDBJ databases">
        <authorList>
            <consortium name="Pathogen Informatics"/>
            <person name="Doyle S."/>
        </authorList>
    </citation>
    <scope>NUCLEOTIDE SEQUENCE [LARGE SCALE GENOMIC DNA]</scope>
    <source>
        <strain evidence="2 4">NCTC12438</strain>
    </source>
</reference>
<evidence type="ECO:0000313" key="1">
    <source>
        <dbReference type="EMBL" id="KTC85247.1"/>
    </source>
</evidence>
<sequence length="237" mass="27665">MRTRRSALLAFLGLMVIWGWSKNAACALERDFQTWLNLTTIGKFYSDDKVFSHLRYWLEGQQRLGADSSRYSQILLRPGLGYALTENTSIWLGYAWIYSGPPNTSSPFEENRIWQQLLWVKSYPSFKLTSRTRTEQRFLQNNPKTAYRIRELVKIFAPIKNNDRLAFVTSDEIFIHKNNFVGTNSRGFDQNRFFIGLGYEVNSFAIAEIGYMNQYIRRFGVPNFLANILAVNFYLSL</sequence>
<evidence type="ECO:0000313" key="3">
    <source>
        <dbReference type="Proteomes" id="UP000054854"/>
    </source>
</evidence>
<dbReference type="EMBL" id="LNXX01000029">
    <property type="protein sequence ID" value="KTC85247.1"/>
    <property type="molecule type" value="Genomic_DNA"/>
</dbReference>
<dbReference type="Pfam" id="PF10677">
    <property type="entry name" value="DUF2490"/>
    <property type="match status" value="1"/>
</dbReference>
<keyword evidence="3" id="KW-1185">Reference proteome</keyword>